<keyword evidence="1" id="KW-0479">Metal-binding</keyword>
<evidence type="ECO:0000313" key="7">
    <source>
        <dbReference type="EMBL" id="PWA97724.1"/>
    </source>
</evidence>
<dbReference type="PANTHER" id="PTHR31973">
    <property type="entry name" value="POLYPROTEIN, PUTATIVE-RELATED"/>
    <property type="match status" value="1"/>
</dbReference>
<accession>A0A2U1QI97</accession>
<keyword evidence="2 4" id="KW-0863">Zinc-finger</keyword>
<dbReference type="STRING" id="35608.A0A2U1QI97"/>
<reference evidence="7 8" key="1">
    <citation type="journal article" date="2018" name="Mol. Plant">
        <title>The genome of Artemisia annua provides insight into the evolution of Asteraceae family and artemisinin biosynthesis.</title>
        <authorList>
            <person name="Shen Q."/>
            <person name="Zhang L."/>
            <person name="Liao Z."/>
            <person name="Wang S."/>
            <person name="Yan T."/>
            <person name="Shi P."/>
            <person name="Liu M."/>
            <person name="Fu X."/>
            <person name="Pan Q."/>
            <person name="Wang Y."/>
            <person name="Lv Z."/>
            <person name="Lu X."/>
            <person name="Zhang F."/>
            <person name="Jiang W."/>
            <person name="Ma Y."/>
            <person name="Chen M."/>
            <person name="Hao X."/>
            <person name="Li L."/>
            <person name="Tang Y."/>
            <person name="Lv G."/>
            <person name="Zhou Y."/>
            <person name="Sun X."/>
            <person name="Brodelius P.E."/>
            <person name="Rose J.K.C."/>
            <person name="Tang K."/>
        </authorList>
    </citation>
    <scope>NUCLEOTIDE SEQUENCE [LARGE SCALE GENOMIC DNA]</scope>
    <source>
        <strain evidence="8">cv. Huhao1</strain>
        <tissue evidence="7">Leaf</tissue>
    </source>
</reference>
<name>A0A2U1QI97_ARTAN</name>
<keyword evidence="3" id="KW-0862">Zinc</keyword>
<evidence type="ECO:0000259" key="6">
    <source>
        <dbReference type="PROSITE" id="PS50966"/>
    </source>
</evidence>
<evidence type="ECO:0000256" key="3">
    <source>
        <dbReference type="ARBA" id="ARBA00022833"/>
    </source>
</evidence>
<dbReference type="Pfam" id="PF03108">
    <property type="entry name" value="DBD_Tnp_Mut"/>
    <property type="match status" value="1"/>
</dbReference>
<feature type="region of interest" description="Disordered" evidence="5">
    <location>
        <begin position="679"/>
        <end position="773"/>
    </location>
</feature>
<dbReference type="Pfam" id="PF10551">
    <property type="entry name" value="MULE"/>
    <property type="match status" value="1"/>
</dbReference>
<protein>
    <submittedName>
        <fullName evidence="7">Transposase, MuDR, MULE transposase domain protein</fullName>
    </submittedName>
</protein>
<dbReference type="PANTHER" id="PTHR31973:SF185">
    <property type="entry name" value="TRANSPOSASE, MUDR, PLANT, MULE TRANSPOSASE DOMAIN-CONTAINING PROTEIN"/>
    <property type="match status" value="1"/>
</dbReference>
<sequence length="773" mass="88533">MNYLTFGASRPKNITYAQLVNVAMKKFNIGQEYDIVLSYNVGSNCVHIVDDDDMAFFFHQVLKGKSTMLHNIYIKKIEKVSKVNPSSSNTFAFDLNLIPDGYDEFGAQFVDNTYNHPITETYQNTEPVLSNNQIDHKWKSNTFTYMPPPPEHPAPPIKIQRVGDGENLRKIIKMGDEFDSKELCMADIGEKALLEGFQFKPRKSDRFRYDVVCRVKDCEWKIISSKAQDSMKWVVGKVNDIHTCDRTELFPDHRNATAKLLGHLLVPKMGDPSRVYKPKDIINDISLAYNIDISYKKAWGGRNVALESLSGCPKNSFSQLPYFCYNLKVKNPGWVTHIETDDEDGFEMVFIAFGVAIRAFLDHLRPLIIIDAAHLKGTYLGTNMLAVGMDGNNQIVPLATGVSQGETGRSWTWFLTHLKECIGEVPDLAIISDRHLGIQQACQTVYPEAFHGFCCRHLMLNCKFGTSERIKALYWKACKCYTTDEFTHAFAQIERQSPEAHQKLLEAGVRFWSRAYCTGKRYNYMTSNSAESINNLTRHVRRSPISMLMEYYRGLVQEWFCDKRENDWASAKVKDRVFKSANWTVKAIEHRWIYEVYDRRRKHIVNFRENTCTCRKWQLSGLPCGHAIAACRFQGMTSCNHLAKRWFRTTTLKATYQALIYPLGEYDSWELPTNLQVVKPPSMVKPQPGRPKNKDRIRSQGEEPRENSCQRCGSGAHTRGECSAPLPKNKKAKKRQRRATIDLQRLPQYPGGSSQGSQPSMSQSYHLDNMADP</sequence>
<dbReference type="GO" id="GO:0008270">
    <property type="term" value="F:zinc ion binding"/>
    <property type="evidence" value="ECO:0007669"/>
    <property type="project" value="UniProtKB-KW"/>
</dbReference>
<comment type="caution">
    <text evidence="7">The sequence shown here is derived from an EMBL/GenBank/DDBJ whole genome shotgun (WGS) entry which is preliminary data.</text>
</comment>
<dbReference type="AlphaFoldDB" id="A0A2U1QI97"/>
<dbReference type="Pfam" id="PF04434">
    <property type="entry name" value="SWIM"/>
    <property type="match status" value="1"/>
</dbReference>
<dbReference type="Proteomes" id="UP000245207">
    <property type="component" value="Unassembled WGS sequence"/>
</dbReference>
<feature type="compositionally biased region" description="Basic and acidic residues" evidence="5">
    <location>
        <begin position="692"/>
        <end position="708"/>
    </location>
</feature>
<dbReference type="PROSITE" id="PS50966">
    <property type="entry name" value="ZF_SWIM"/>
    <property type="match status" value="1"/>
</dbReference>
<dbReference type="EMBL" id="PKPP01000106">
    <property type="protein sequence ID" value="PWA97724.1"/>
    <property type="molecule type" value="Genomic_DNA"/>
</dbReference>
<dbReference type="SMART" id="SM00575">
    <property type="entry name" value="ZnF_PMZ"/>
    <property type="match status" value="1"/>
</dbReference>
<keyword evidence="8" id="KW-1185">Reference proteome</keyword>
<dbReference type="InterPro" id="IPR006564">
    <property type="entry name" value="Znf_PMZ"/>
</dbReference>
<evidence type="ECO:0000256" key="1">
    <source>
        <dbReference type="ARBA" id="ARBA00022723"/>
    </source>
</evidence>
<dbReference type="InterPro" id="IPR007527">
    <property type="entry name" value="Znf_SWIM"/>
</dbReference>
<evidence type="ECO:0000256" key="4">
    <source>
        <dbReference type="PROSITE-ProRule" id="PRU00325"/>
    </source>
</evidence>
<dbReference type="InterPro" id="IPR004332">
    <property type="entry name" value="Transposase_MuDR"/>
</dbReference>
<feature type="compositionally biased region" description="Basic residues" evidence="5">
    <location>
        <begin position="728"/>
        <end position="738"/>
    </location>
</feature>
<evidence type="ECO:0000256" key="5">
    <source>
        <dbReference type="SAM" id="MobiDB-lite"/>
    </source>
</evidence>
<proteinExistence type="predicted"/>
<feature type="domain" description="SWIM-type" evidence="6">
    <location>
        <begin position="594"/>
        <end position="635"/>
    </location>
</feature>
<gene>
    <name evidence="7" type="ORF">CTI12_AA026520</name>
</gene>
<evidence type="ECO:0000313" key="8">
    <source>
        <dbReference type="Proteomes" id="UP000245207"/>
    </source>
</evidence>
<dbReference type="OrthoDB" id="1852000at2759"/>
<feature type="compositionally biased region" description="Low complexity" evidence="5">
    <location>
        <begin position="747"/>
        <end position="765"/>
    </location>
</feature>
<dbReference type="InterPro" id="IPR018289">
    <property type="entry name" value="MULE_transposase_dom"/>
</dbReference>
<organism evidence="7 8">
    <name type="scientific">Artemisia annua</name>
    <name type="common">Sweet wormwood</name>
    <dbReference type="NCBI Taxonomy" id="35608"/>
    <lineage>
        <taxon>Eukaryota</taxon>
        <taxon>Viridiplantae</taxon>
        <taxon>Streptophyta</taxon>
        <taxon>Embryophyta</taxon>
        <taxon>Tracheophyta</taxon>
        <taxon>Spermatophyta</taxon>
        <taxon>Magnoliopsida</taxon>
        <taxon>eudicotyledons</taxon>
        <taxon>Gunneridae</taxon>
        <taxon>Pentapetalae</taxon>
        <taxon>asterids</taxon>
        <taxon>campanulids</taxon>
        <taxon>Asterales</taxon>
        <taxon>Asteraceae</taxon>
        <taxon>Asteroideae</taxon>
        <taxon>Anthemideae</taxon>
        <taxon>Artemisiinae</taxon>
        <taxon>Artemisia</taxon>
    </lineage>
</organism>
<evidence type="ECO:0000256" key="2">
    <source>
        <dbReference type="ARBA" id="ARBA00022771"/>
    </source>
</evidence>